<evidence type="ECO:0000256" key="7">
    <source>
        <dbReference type="RuleBase" id="RU363032"/>
    </source>
</evidence>
<reference evidence="9" key="2">
    <citation type="submission" date="2021-09" db="EMBL/GenBank/DDBJ databases">
        <authorList>
            <person name="Gilroy R."/>
        </authorList>
    </citation>
    <scope>NUCLEOTIDE SEQUENCE</scope>
    <source>
        <strain evidence="9">ChiGjej6B6-11269</strain>
    </source>
</reference>
<dbReference type="InterPro" id="IPR035906">
    <property type="entry name" value="MetI-like_sf"/>
</dbReference>
<evidence type="ECO:0000313" key="10">
    <source>
        <dbReference type="Proteomes" id="UP000786989"/>
    </source>
</evidence>
<comment type="similarity">
    <text evidence="7">Belongs to the binding-protein-dependent transport system permease family.</text>
</comment>
<gene>
    <name evidence="9" type="ORF">K8U77_05750</name>
</gene>
<evidence type="ECO:0000256" key="4">
    <source>
        <dbReference type="ARBA" id="ARBA00022692"/>
    </source>
</evidence>
<keyword evidence="4 7" id="KW-0812">Transmembrane</keyword>
<evidence type="ECO:0000256" key="3">
    <source>
        <dbReference type="ARBA" id="ARBA00022475"/>
    </source>
</evidence>
<dbReference type="SUPFAM" id="SSF161098">
    <property type="entry name" value="MetI-like"/>
    <property type="match status" value="1"/>
</dbReference>
<dbReference type="InterPro" id="IPR000515">
    <property type="entry name" value="MetI-like"/>
</dbReference>
<evidence type="ECO:0000256" key="5">
    <source>
        <dbReference type="ARBA" id="ARBA00022989"/>
    </source>
</evidence>
<feature type="domain" description="ABC transmembrane type-1" evidence="8">
    <location>
        <begin position="170"/>
        <end position="350"/>
    </location>
</feature>
<feature type="transmembrane region" description="Helical" evidence="7">
    <location>
        <begin position="120"/>
        <end position="137"/>
    </location>
</feature>
<feature type="transmembrane region" description="Helical" evidence="7">
    <location>
        <begin position="235"/>
        <end position="257"/>
    </location>
</feature>
<evidence type="ECO:0000256" key="6">
    <source>
        <dbReference type="ARBA" id="ARBA00023136"/>
    </source>
</evidence>
<reference evidence="9" key="1">
    <citation type="journal article" date="2021" name="PeerJ">
        <title>Extensive microbial diversity within the chicken gut microbiome revealed by metagenomics and culture.</title>
        <authorList>
            <person name="Gilroy R."/>
            <person name="Ravi A."/>
            <person name="Getino M."/>
            <person name="Pursley I."/>
            <person name="Horton D.L."/>
            <person name="Alikhan N.F."/>
            <person name="Baker D."/>
            <person name="Gharbi K."/>
            <person name="Hall N."/>
            <person name="Watson M."/>
            <person name="Adriaenssens E.M."/>
            <person name="Foster-Nyarko E."/>
            <person name="Jarju S."/>
            <person name="Secka A."/>
            <person name="Antonio M."/>
            <person name="Oren A."/>
            <person name="Chaudhuri R.R."/>
            <person name="La Ragione R."/>
            <person name="Hildebrand F."/>
            <person name="Pallen M.J."/>
        </authorList>
    </citation>
    <scope>NUCLEOTIDE SEQUENCE</scope>
    <source>
        <strain evidence="9">ChiGjej6B6-11269</strain>
    </source>
</reference>
<keyword evidence="5 7" id="KW-1133">Transmembrane helix</keyword>
<dbReference type="Pfam" id="PF00528">
    <property type="entry name" value="BPD_transp_1"/>
    <property type="match status" value="1"/>
</dbReference>
<accession>A0A9D2UWT3</accession>
<dbReference type="CDD" id="cd06261">
    <property type="entry name" value="TM_PBP2"/>
    <property type="match status" value="1"/>
</dbReference>
<sequence>MRLPWRSDKANASVASSGAARREEKLSLAQISQIVGLPEERLAQISQLIASGTLPEEQMGPMVHMAHGKGLETEQIMQMMRSLGVPEDRIARVLASQGLATPEQVRAAEEERRRANRARLVRKAFIVLFWLAVWEIADRVVDNRLILAGPIRTIQALVEQLAQSDFWMICLASTGRIALGFLLSFSVGILLALVASKVRLVREFLDPLMSLLKTIPMVSFIIMLLIWVGNQALTVYLSFLIVLPLIYINMLTGFDHVDKQMLEMAHAFGLSPWRRFVYVYRPAFMPFLLSSCKMSIGMSWKAGVMAEVLATPKPSIGKEMMEAKTFLATPDLFAWTVVVIVLSLVFEKAFMELLKRAARPMGGMLGRKD</sequence>
<evidence type="ECO:0000256" key="2">
    <source>
        <dbReference type="ARBA" id="ARBA00022448"/>
    </source>
</evidence>
<feature type="transmembrane region" description="Helical" evidence="7">
    <location>
        <begin position="208"/>
        <end position="229"/>
    </location>
</feature>
<dbReference type="AlphaFoldDB" id="A0A9D2UWT3"/>
<comment type="subcellular location">
    <subcellularLocation>
        <location evidence="1 7">Cell membrane</location>
        <topology evidence="1 7">Multi-pass membrane protein</topology>
    </subcellularLocation>
</comment>
<organism evidence="9 10">
    <name type="scientific">Slackia equolifaciens</name>
    <dbReference type="NCBI Taxonomy" id="498718"/>
    <lineage>
        <taxon>Bacteria</taxon>
        <taxon>Bacillati</taxon>
        <taxon>Actinomycetota</taxon>
        <taxon>Coriobacteriia</taxon>
        <taxon>Eggerthellales</taxon>
        <taxon>Eggerthellaceae</taxon>
        <taxon>Slackia</taxon>
    </lineage>
</organism>
<feature type="transmembrane region" description="Helical" evidence="7">
    <location>
        <begin position="332"/>
        <end position="351"/>
    </location>
</feature>
<comment type="caution">
    <text evidence="9">The sequence shown here is derived from an EMBL/GenBank/DDBJ whole genome shotgun (WGS) entry which is preliminary data.</text>
</comment>
<dbReference type="Proteomes" id="UP000786989">
    <property type="component" value="Unassembled WGS sequence"/>
</dbReference>
<dbReference type="PROSITE" id="PS50928">
    <property type="entry name" value="ABC_TM1"/>
    <property type="match status" value="1"/>
</dbReference>
<feature type="transmembrane region" description="Helical" evidence="7">
    <location>
        <begin position="177"/>
        <end position="196"/>
    </location>
</feature>
<evidence type="ECO:0000256" key="1">
    <source>
        <dbReference type="ARBA" id="ARBA00004651"/>
    </source>
</evidence>
<dbReference type="EMBL" id="DYWI01000108">
    <property type="protein sequence ID" value="HJF65601.1"/>
    <property type="molecule type" value="Genomic_DNA"/>
</dbReference>
<name>A0A9D2UWT3_9ACTN</name>
<keyword evidence="3" id="KW-1003">Cell membrane</keyword>
<dbReference type="PANTHER" id="PTHR30151">
    <property type="entry name" value="ALKANE SULFONATE ABC TRANSPORTER-RELATED, MEMBRANE SUBUNIT"/>
    <property type="match status" value="1"/>
</dbReference>
<evidence type="ECO:0000259" key="8">
    <source>
        <dbReference type="PROSITE" id="PS50928"/>
    </source>
</evidence>
<dbReference type="GO" id="GO:0055085">
    <property type="term" value="P:transmembrane transport"/>
    <property type="evidence" value="ECO:0007669"/>
    <property type="project" value="InterPro"/>
</dbReference>
<feature type="transmembrane region" description="Helical" evidence="7">
    <location>
        <begin position="278"/>
        <end position="300"/>
    </location>
</feature>
<proteinExistence type="inferred from homology"/>
<keyword evidence="6 7" id="KW-0472">Membrane</keyword>
<keyword evidence="2 7" id="KW-0813">Transport</keyword>
<dbReference type="Gene3D" id="1.10.3720.10">
    <property type="entry name" value="MetI-like"/>
    <property type="match status" value="1"/>
</dbReference>
<dbReference type="PANTHER" id="PTHR30151:SF0">
    <property type="entry name" value="ABC TRANSPORTER PERMEASE PROTEIN MJ0413-RELATED"/>
    <property type="match status" value="1"/>
</dbReference>
<protein>
    <submittedName>
        <fullName evidence="9">ABC transporter permease</fullName>
    </submittedName>
</protein>
<dbReference type="GO" id="GO:0005886">
    <property type="term" value="C:plasma membrane"/>
    <property type="evidence" value="ECO:0007669"/>
    <property type="project" value="UniProtKB-SubCell"/>
</dbReference>
<evidence type="ECO:0000313" key="9">
    <source>
        <dbReference type="EMBL" id="HJF65601.1"/>
    </source>
</evidence>